<dbReference type="EMBL" id="JACHHG010000004">
    <property type="protein sequence ID" value="MBB6098029.1"/>
    <property type="molecule type" value="Genomic_DNA"/>
</dbReference>
<keyword evidence="6 7" id="KW-0472">Membrane</keyword>
<dbReference type="Pfam" id="PF04239">
    <property type="entry name" value="DUF421"/>
    <property type="match status" value="1"/>
</dbReference>
<protein>
    <recommendedName>
        <fullName evidence="8">YetF C-terminal domain-containing protein</fullName>
    </recommendedName>
</protein>
<evidence type="ECO:0000256" key="1">
    <source>
        <dbReference type="ARBA" id="ARBA00004651"/>
    </source>
</evidence>
<dbReference type="InterPro" id="IPR007353">
    <property type="entry name" value="DUF421"/>
</dbReference>
<evidence type="ECO:0000256" key="5">
    <source>
        <dbReference type="ARBA" id="ARBA00022989"/>
    </source>
</evidence>
<comment type="subcellular location">
    <subcellularLocation>
        <location evidence="1">Cell membrane</location>
        <topology evidence="1">Multi-pass membrane protein</topology>
    </subcellularLocation>
</comment>
<dbReference type="AlphaFoldDB" id="A0A841I0U1"/>
<feature type="transmembrane region" description="Helical" evidence="7">
    <location>
        <begin position="47"/>
        <end position="66"/>
    </location>
</feature>
<feature type="transmembrane region" description="Helical" evidence="7">
    <location>
        <begin position="78"/>
        <end position="99"/>
    </location>
</feature>
<organism evidence="9 10">
    <name type="scientific">Deinobacterium chartae</name>
    <dbReference type="NCBI Taxonomy" id="521158"/>
    <lineage>
        <taxon>Bacteria</taxon>
        <taxon>Thermotogati</taxon>
        <taxon>Deinococcota</taxon>
        <taxon>Deinococci</taxon>
        <taxon>Deinococcales</taxon>
        <taxon>Deinococcaceae</taxon>
        <taxon>Deinobacterium</taxon>
    </lineage>
</organism>
<comment type="caution">
    <text evidence="9">The sequence shown here is derived from an EMBL/GenBank/DDBJ whole genome shotgun (WGS) entry which is preliminary data.</text>
</comment>
<evidence type="ECO:0000256" key="6">
    <source>
        <dbReference type="ARBA" id="ARBA00023136"/>
    </source>
</evidence>
<dbReference type="Gene3D" id="3.30.240.20">
    <property type="entry name" value="bsu07140 like domains"/>
    <property type="match status" value="1"/>
</dbReference>
<evidence type="ECO:0000313" key="10">
    <source>
        <dbReference type="Proteomes" id="UP000569951"/>
    </source>
</evidence>
<keyword evidence="5 7" id="KW-1133">Transmembrane helix</keyword>
<feature type="transmembrane region" description="Helical" evidence="7">
    <location>
        <begin position="20"/>
        <end position="40"/>
    </location>
</feature>
<dbReference type="GO" id="GO:0005886">
    <property type="term" value="C:plasma membrane"/>
    <property type="evidence" value="ECO:0007669"/>
    <property type="project" value="UniProtKB-SubCell"/>
</dbReference>
<comment type="similarity">
    <text evidence="2">Belongs to the UPF0702 family.</text>
</comment>
<feature type="domain" description="YetF C-terminal" evidence="8">
    <location>
        <begin position="100"/>
        <end position="166"/>
    </location>
</feature>
<evidence type="ECO:0000256" key="7">
    <source>
        <dbReference type="SAM" id="Phobius"/>
    </source>
</evidence>
<evidence type="ECO:0000259" key="8">
    <source>
        <dbReference type="Pfam" id="PF04239"/>
    </source>
</evidence>
<keyword evidence="10" id="KW-1185">Reference proteome</keyword>
<dbReference type="PANTHER" id="PTHR34582">
    <property type="entry name" value="UPF0702 TRANSMEMBRANE PROTEIN YCAP"/>
    <property type="match status" value="1"/>
</dbReference>
<dbReference type="InterPro" id="IPR023090">
    <property type="entry name" value="UPF0702_alpha/beta_dom_sf"/>
</dbReference>
<reference evidence="9 10" key="1">
    <citation type="submission" date="2020-08" db="EMBL/GenBank/DDBJ databases">
        <title>Genomic Encyclopedia of Type Strains, Phase IV (KMG-IV): sequencing the most valuable type-strain genomes for metagenomic binning, comparative biology and taxonomic classification.</title>
        <authorList>
            <person name="Goeker M."/>
        </authorList>
    </citation>
    <scope>NUCLEOTIDE SEQUENCE [LARGE SCALE GENOMIC DNA]</scope>
    <source>
        <strain evidence="9 10">DSM 21458</strain>
    </source>
</reference>
<dbReference type="Proteomes" id="UP000569951">
    <property type="component" value="Unassembled WGS sequence"/>
</dbReference>
<name>A0A841I0U1_9DEIO</name>
<accession>A0A841I0U1</accession>
<evidence type="ECO:0000256" key="4">
    <source>
        <dbReference type="ARBA" id="ARBA00022692"/>
    </source>
</evidence>
<dbReference type="PANTHER" id="PTHR34582:SF6">
    <property type="entry name" value="UPF0702 TRANSMEMBRANE PROTEIN YCAP"/>
    <property type="match status" value="1"/>
</dbReference>
<evidence type="ECO:0000313" key="9">
    <source>
        <dbReference type="EMBL" id="MBB6098029.1"/>
    </source>
</evidence>
<evidence type="ECO:0000256" key="3">
    <source>
        <dbReference type="ARBA" id="ARBA00022475"/>
    </source>
</evidence>
<sequence>MQDLQPFEWGRLLWGNAPLPYAFEILFRTLIIYLFLLLMLRMLSRRTLAQLSVAEFAIVIALGSAVGDPMFYEDVPLLHGLLVIGAVVGLQKLHSLLILHSEKAETYLEGRPIELVRDGVILLEGMRHARFSQEELFEQLRVAGLRQLGQVQRAYIEQSGQFSVIRPLDPADPGRPGLPFVPPWDLEPPRFCEDGATPGAGDYACTNCGTVRRIRSEALSACPHCGERRWTHATLDPLTQDRVPG</sequence>
<evidence type="ECO:0000256" key="2">
    <source>
        <dbReference type="ARBA" id="ARBA00006448"/>
    </source>
</evidence>
<keyword evidence="4 7" id="KW-0812">Transmembrane</keyword>
<proteinExistence type="inferred from homology"/>
<keyword evidence="3" id="KW-1003">Cell membrane</keyword>
<dbReference type="RefSeq" id="WP_343058254.1">
    <property type="nucleotide sequence ID" value="NZ_JACHHG010000004.1"/>
</dbReference>
<gene>
    <name evidence="9" type="ORF">HNR42_001452</name>
</gene>